<comment type="caution">
    <text evidence="1">The sequence shown here is derived from an EMBL/GenBank/DDBJ whole genome shotgun (WGS) entry which is preliminary data.</text>
</comment>
<dbReference type="RefSeq" id="WP_268617239.1">
    <property type="nucleotide sequence ID" value="NZ_JAMDMX010000088.1"/>
</dbReference>
<dbReference type="EMBL" id="JAMDMX010000088">
    <property type="protein sequence ID" value="MCY9696088.1"/>
    <property type="molecule type" value="Genomic_DNA"/>
</dbReference>
<keyword evidence="2" id="KW-1185">Reference proteome</keyword>
<evidence type="ECO:0008006" key="3">
    <source>
        <dbReference type="Google" id="ProtNLM"/>
    </source>
</evidence>
<organism evidence="1 2">
    <name type="scientific">Paenibacillus alginolyticus</name>
    <dbReference type="NCBI Taxonomy" id="59839"/>
    <lineage>
        <taxon>Bacteria</taxon>
        <taxon>Bacillati</taxon>
        <taxon>Bacillota</taxon>
        <taxon>Bacilli</taxon>
        <taxon>Bacillales</taxon>
        <taxon>Paenibacillaceae</taxon>
        <taxon>Paenibacillus</taxon>
    </lineage>
</organism>
<accession>A0ABT4GIR9</accession>
<evidence type="ECO:0000313" key="1">
    <source>
        <dbReference type="EMBL" id="MCY9696088.1"/>
    </source>
</evidence>
<evidence type="ECO:0000313" key="2">
    <source>
        <dbReference type="Proteomes" id="UP001527099"/>
    </source>
</evidence>
<dbReference type="Proteomes" id="UP001527099">
    <property type="component" value="Unassembled WGS sequence"/>
</dbReference>
<name>A0ABT4GIR9_9BACL</name>
<proteinExistence type="predicted"/>
<protein>
    <recommendedName>
        <fullName evidence="3">Lipoprotein</fullName>
    </recommendedName>
</protein>
<gene>
    <name evidence="1" type="ORF">M5X19_24725</name>
</gene>
<sequence length="148" mass="16915">MEFKPKGHHLIKWLVLIVFASALCLSFFYRSYGFTQLIQEPIISLKTRHSGNGKFYETDDKSLIAKYQGAMESIKFRKKFLPVPAFTGGSSIILIDAKGVRHSILSGPGNTYSIDNVWYKANSSRTSDIAWKDFFQNFYNDANYVPQK</sequence>
<reference evidence="1 2" key="1">
    <citation type="submission" date="2022-05" db="EMBL/GenBank/DDBJ databases">
        <title>Genome Sequencing of Bee-Associated Microbes.</title>
        <authorList>
            <person name="Dunlap C."/>
        </authorList>
    </citation>
    <scope>NUCLEOTIDE SEQUENCE [LARGE SCALE GENOMIC DNA]</scope>
    <source>
        <strain evidence="1 2">NRRL B-14421</strain>
    </source>
</reference>